<evidence type="ECO:0000256" key="2">
    <source>
        <dbReference type="ARBA" id="ARBA00004236"/>
    </source>
</evidence>
<dbReference type="InterPro" id="IPR005467">
    <property type="entry name" value="His_kinase_dom"/>
</dbReference>
<dbReference type="InterPro" id="IPR003594">
    <property type="entry name" value="HATPase_dom"/>
</dbReference>
<feature type="domain" description="Histidine kinase" evidence="12">
    <location>
        <begin position="166"/>
        <end position="380"/>
    </location>
</feature>
<dbReference type="PROSITE" id="PS50109">
    <property type="entry name" value="HIS_KIN"/>
    <property type="match status" value="1"/>
</dbReference>
<sequence length="380" mass="41033">MRTLFSTRWTVRLRLTLLYGGLVLGTGALLLGITYVLMDHVLPFVQVEPPARPDLRGTITPPMPDLQYGPAQQRAEDMRQFLTASALALVLMTFVSAGLGWAVAGRVLRPLRTIITTARDITARNLHRRLDARGPDDEIKDLADTIDGLLDRLEAAFTAQRAFVANASHELRTPLTFERSLLEITLADPGVSAQDLRAVCERVLAGNQSQERVIEALLTLARSQRGLDQLHGLDLAEAAATALDSAREHAAARGLRLETHLDEACMSGDPILVERLAANLVDNAVRHNTAEGGWVRVRTGLDAGRPTLWVSNSGPAIPADQVGSLFEPFRRLLTTRTGQEGGSGLGLSIVAAIAAAHDARLDAQALPEGGLRVRISFRAA</sequence>
<evidence type="ECO:0000256" key="4">
    <source>
        <dbReference type="ARBA" id="ARBA00022553"/>
    </source>
</evidence>
<gene>
    <name evidence="14" type="ORF">GCM10022419_095690</name>
</gene>
<keyword evidence="10 11" id="KW-0472">Membrane</keyword>
<dbReference type="InterPro" id="IPR036890">
    <property type="entry name" value="HATPase_C_sf"/>
</dbReference>
<dbReference type="Pfam" id="PF00672">
    <property type="entry name" value="HAMP"/>
    <property type="match status" value="1"/>
</dbReference>
<dbReference type="PRINTS" id="PR00344">
    <property type="entry name" value="BCTRLSENSOR"/>
</dbReference>
<dbReference type="Gene3D" id="3.30.565.10">
    <property type="entry name" value="Histidine kinase-like ATPase, C-terminal domain"/>
    <property type="match status" value="1"/>
</dbReference>
<dbReference type="PANTHER" id="PTHR45436:SF5">
    <property type="entry name" value="SENSOR HISTIDINE KINASE TRCS"/>
    <property type="match status" value="1"/>
</dbReference>
<dbReference type="SUPFAM" id="SSF158472">
    <property type="entry name" value="HAMP domain-like"/>
    <property type="match status" value="1"/>
</dbReference>
<keyword evidence="4" id="KW-0597">Phosphoprotein</keyword>
<dbReference type="InterPro" id="IPR050428">
    <property type="entry name" value="TCS_sensor_his_kinase"/>
</dbReference>
<evidence type="ECO:0000256" key="7">
    <source>
        <dbReference type="ARBA" id="ARBA00022777"/>
    </source>
</evidence>
<dbReference type="InterPro" id="IPR036097">
    <property type="entry name" value="HisK_dim/P_sf"/>
</dbReference>
<evidence type="ECO:0000256" key="10">
    <source>
        <dbReference type="ARBA" id="ARBA00023136"/>
    </source>
</evidence>
<dbReference type="InterPro" id="IPR003660">
    <property type="entry name" value="HAMP_dom"/>
</dbReference>
<evidence type="ECO:0000259" key="13">
    <source>
        <dbReference type="PROSITE" id="PS50885"/>
    </source>
</evidence>
<dbReference type="Pfam" id="PF02518">
    <property type="entry name" value="HATPase_c"/>
    <property type="match status" value="1"/>
</dbReference>
<feature type="transmembrane region" description="Helical" evidence="11">
    <location>
        <begin position="81"/>
        <end position="104"/>
    </location>
</feature>
<organism evidence="14 15">
    <name type="scientific">Nonomuraea rosea</name>
    <dbReference type="NCBI Taxonomy" id="638574"/>
    <lineage>
        <taxon>Bacteria</taxon>
        <taxon>Bacillati</taxon>
        <taxon>Actinomycetota</taxon>
        <taxon>Actinomycetes</taxon>
        <taxon>Streptosporangiales</taxon>
        <taxon>Streptosporangiaceae</taxon>
        <taxon>Nonomuraea</taxon>
    </lineage>
</organism>
<dbReference type="InterPro" id="IPR003661">
    <property type="entry name" value="HisK_dim/P_dom"/>
</dbReference>
<dbReference type="CDD" id="cd00082">
    <property type="entry name" value="HisKA"/>
    <property type="match status" value="1"/>
</dbReference>
<dbReference type="Pfam" id="PF00512">
    <property type="entry name" value="HisKA"/>
    <property type="match status" value="1"/>
</dbReference>
<accession>A0ABP6Z573</accession>
<keyword evidence="5" id="KW-0808">Transferase</keyword>
<evidence type="ECO:0000256" key="1">
    <source>
        <dbReference type="ARBA" id="ARBA00000085"/>
    </source>
</evidence>
<keyword evidence="9" id="KW-0902">Two-component regulatory system</keyword>
<feature type="domain" description="HAMP" evidence="13">
    <location>
        <begin position="105"/>
        <end position="158"/>
    </location>
</feature>
<dbReference type="EMBL" id="BAABDQ010000032">
    <property type="protein sequence ID" value="GAA3597324.1"/>
    <property type="molecule type" value="Genomic_DNA"/>
</dbReference>
<keyword evidence="6 11" id="KW-0812">Transmembrane</keyword>
<evidence type="ECO:0000313" key="15">
    <source>
        <dbReference type="Proteomes" id="UP001500630"/>
    </source>
</evidence>
<dbReference type="InterPro" id="IPR004358">
    <property type="entry name" value="Sig_transdc_His_kin-like_C"/>
</dbReference>
<dbReference type="Proteomes" id="UP001500630">
    <property type="component" value="Unassembled WGS sequence"/>
</dbReference>
<dbReference type="EC" id="2.7.13.3" evidence="3"/>
<evidence type="ECO:0000313" key="14">
    <source>
        <dbReference type="EMBL" id="GAA3597324.1"/>
    </source>
</evidence>
<dbReference type="RefSeq" id="WP_345572657.1">
    <property type="nucleotide sequence ID" value="NZ_BAABDQ010000032.1"/>
</dbReference>
<proteinExistence type="predicted"/>
<dbReference type="Gene3D" id="6.10.340.10">
    <property type="match status" value="1"/>
</dbReference>
<dbReference type="CDD" id="cd06225">
    <property type="entry name" value="HAMP"/>
    <property type="match status" value="1"/>
</dbReference>
<feature type="transmembrane region" description="Helical" evidence="11">
    <location>
        <begin position="16"/>
        <end position="38"/>
    </location>
</feature>
<keyword evidence="8 11" id="KW-1133">Transmembrane helix</keyword>
<dbReference type="SUPFAM" id="SSF47384">
    <property type="entry name" value="Homodimeric domain of signal transducing histidine kinase"/>
    <property type="match status" value="1"/>
</dbReference>
<dbReference type="SMART" id="SM00387">
    <property type="entry name" value="HATPase_c"/>
    <property type="match status" value="1"/>
</dbReference>
<evidence type="ECO:0000256" key="11">
    <source>
        <dbReference type="SAM" id="Phobius"/>
    </source>
</evidence>
<dbReference type="SUPFAM" id="SSF55874">
    <property type="entry name" value="ATPase domain of HSP90 chaperone/DNA topoisomerase II/histidine kinase"/>
    <property type="match status" value="1"/>
</dbReference>
<evidence type="ECO:0000256" key="8">
    <source>
        <dbReference type="ARBA" id="ARBA00022989"/>
    </source>
</evidence>
<comment type="subcellular location">
    <subcellularLocation>
        <location evidence="2">Cell membrane</location>
    </subcellularLocation>
</comment>
<evidence type="ECO:0000256" key="3">
    <source>
        <dbReference type="ARBA" id="ARBA00012438"/>
    </source>
</evidence>
<dbReference type="CDD" id="cd00075">
    <property type="entry name" value="HATPase"/>
    <property type="match status" value="1"/>
</dbReference>
<dbReference type="SMART" id="SM00304">
    <property type="entry name" value="HAMP"/>
    <property type="match status" value="1"/>
</dbReference>
<dbReference type="PROSITE" id="PS50885">
    <property type="entry name" value="HAMP"/>
    <property type="match status" value="1"/>
</dbReference>
<comment type="catalytic activity">
    <reaction evidence="1">
        <text>ATP + protein L-histidine = ADP + protein N-phospho-L-histidine.</text>
        <dbReference type="EC" id="2.7.13.3"/>
    </reaction>
</comment>
<protein>
    <recommendedName>
        <fullName evidence="3">histidine kinase</fullName>
        <ecNumber evidence="3">2.7.13.3</ecNumber>
    </recommendedName>
</protein>
<evidence type="ECO:0000256" key="9">
    <source>
        <dbReference type="ARBA" id="ARBA00023012"/>
    </source>
</evidence>
<dbReference type="PANTHER" id="PTHR45436">
    <property type="entry name" value="SENSOR HISTIDINE KINASE YKOH"/>
    <property type="match status" value="1"/>
</dbReference>
<reference evidence="15" key="1">
    <citation type="journal article" date="2019" name="Int. J. Syst. Evol. Microbiol.">
        <title>The Global Catalogue of Microorganisms (GCM) 10K type strain sequencing project: providing services to taxonomists for standard genome sequencing and annotation.</title>
        <authorList>
            <consortium name="The Broad Institute Genomics Platform"/>
            <consortium name="The Broad Institute Genome Sequencing Center for Infectious Disease"/>
            <person name="Wu L."/>
            <person name="Ma J."/>
        </authorList>
    </citation>
    <scope>NUCLEOTIDE SEQUENCE [LARGE SCALE GENOMIC DNA]</scope>
    <source>
        <strain evidence="15">JCM 17326</strain>
    </source>
</reference>
<dbReference type="SMART" id="SM00388">
    <property type="entry name" value="HisKA"/>
    <property type="match status" value="1"/>
</dbReference>
<evidence type="ECO:0000256" key="5">
    <source>
        <dbReference type="ARBA" id="ARBA00022679"/>
    </source>
</evidence>
<evidence type="ECO:0000259" key="12">
    <source>
        <dbReference type="PROSITE" id="PS50109"/>
    </source>
</evidence>
<keyword evidence="7" id="KW-0418">Kinase</keyword>
<keyword evidence="15" id="KW-1185">Reference proteome</keyword>
<comment type="caution">
    <text evidence="14">The sequence shown here is derived from an EMBL/GenBank/DDBJ whole genome shotgun (WGS) entry which is preliminary data.</text>
</comment>
<dbReference type="Gene3D" id="1.10.287.130">
    <property type="match status" value="1"/>
</dbReference>
<evidence type="ECO:0000256" key="6">
    <source>
        <dbReference type="ARBA" id="ARBA00022692"/>
    </source>
</evidence>
<name>A0ABP6Z573_9ACTN</name>